<evidence type="ECO:0000313" key="1">
    <source>
        <dbReference type="EMBL" id="HGF34320.1"/>
    </source>
</evidence>
<reference evidence="1" key="1">
    <citation type="journal article" date="2020" name="mSystems">
        <title>Genome- and Community-Level Interaction Insights into Carbon Utilization and Element Cycling Functions of Hydrothermarchaeota in Hydrothermal Sediment.</title>
        <authorList>
            <person name="Zhou Z."/>
            <person name="Liu Y."/>
            <person name="Xu W."/>
            <person name="Pan J."/>
            <person name="Luo Z.H."/>
            <person name="Li M."/>
        </authorList>
    </citation>
    <scope>NUCLEOTIDE SEQUENCE [LARGE SCALE GENOMIC DNA]</scope>
    <source>
        <strain evidence="1">SpSt-897</strain>
    </source>
</reference>
<comment type="caution">
    <text evidence="1">The sequence shown here is derived from an EMBL/GenBank/DDBJ whole genome shotgun (WGS) entry which is preliminary data.</text>
</comment>
<dbReference type="EMBL" id="DTMF01000198">
    <property type="protein sequence ID" value="HGF34320.1"/>
    <property type="molecule type" value="Genomic_DNA"/>
</dbReference>
<name>A0A7C3V843_9BACT</name>
<sequence length="178" mass="21124">MDFQYFQTQHRESLREALVIAEEMTSDFYKLTSRDWLAARYDISTLAHLREEEISRHALALVAKYDGCPPGRVLRSSSFDFYRVCLQDHNILKTLDARRDLKLFPLLCYVLTHELVHIVRFSRFEARFETSEEDKHREEERVHRLTWKILAPLTSLDLGPVIQYHQEHWQGGSNYANL</sequence>
<gene>
    <name evidence="1" type="ORF">ENW96_08030</name>
</gene>
<evidence type="ECO:0008006" key="2">
    <source>
        <dbReference type="Google" id="ProtNLM"/>
    </source>
</evidence>
<organism evidence="1">
    <name type="scientific">Desulfobacca acetoxidans</name>
    <dbReference type="NCBI Taxonomy" id="60893"/>
    <lineage>
        <taxon>Bacteria</taxon>
        <taxon>Pseudomonadati</taxon>
        <taxon>Thermodesulfobacteriota</taxon>
        <taxon>Desulfobaccia</taxon>
        <taxon>Desulfobaccales</taxon>
        <taxon>Desulfobaccaceae</taxon>
        <taxon>Desulfobacca</taxon>
    </lineage>
</organism>
<proteinExistence type="predicted"/>
<protein>
    <recommendedName>
        <fullName evidence="2">DUF45 domain-containing protein</fullName>
    </recommendedName>
</protein>
<accession>A0A7C3V843</accession>
<dbReference type="AlphaFoldDB" id="A0A7C3V843"/>